<feature type="compositionally biased region" description="Polar residues" evidence="1">
    <location>
        <begin position="143"/>
        <end position="166"/>
    </location>
</feature>
<protein>
    <recommendedName>
        <fullName evidence="2">MADF domain-containing protein</fullName>
    </recommendedName>
</protein>
<proteinExistence type="predicted"/>
<dbReference type="InterPro" id="IPR039353">
    <property type="entry name" value="TF_Adf1"/>
</dbReference>
<evidence type="ECO:0000259" key="2">
    <source>
        <dbReference type="PROSITE" id="PS51029"/>
    </source>
</evidence>
<gene>
    <name evidence="3" type="ORF">CALMAC_LOCUS9336</name>
</gene>
<dbReference type="InterPro" id="IPR006578">
    <property type="entry name" value="MADF-dom"/>
</dbReference>
<dbReference type="EMBL" id="CAACVG010007918">
    <property type="protein sequence ID" value="VEN47629.1"/>
    <property type="molecule type" value="Genomic_DNA"/>
</dbReference>
<sequence>MCEMSLAERIIEAVKKYPILYDISDPDHKSIRKKDKVWDEIGFELQEKGEDIKKKWRNLRDTYAKYLRGLRTKTGQVAKKNYTKWQWSQQMDFFRPYLSFCQTTSNIRNTYEEEEIAPKLEITEMMQKAVTSDVEDDELDEPSSPSATLNYQSDSQSVASIPSHTLSTRKSRTSRHRYQRKQQKEKNENLSSVAAMVNYFENKRARYDKAPTDLIFSGYAQIVKSFSPKRQAITKMKIAQIIAEQELEHIEEMESLSRVV</sequence>
<name>A0A653CIN0_CALMS</name>
<dbReference type="PANTHER" id="PTHR12243:SF67">
    <property type="entry name" value="COREPRESSOR OF PANGOLIN, ISOFORM A-RELATED"/>
    <property type="match status" value="1"/>
</dbReference>
<organism evidence="3 4">
    <name type="scientific">Callosobruchus maculatus</name>
    <name type="common">Southern cowpea weevil</name>
    <name type="synonym">Pulse bruchid</name>
    <dbReference type="NCBI Taxonomy" id="64391"/>
    <lineage>
        <taxon>Eukaryota</taxon>
        <taxon>Metazoa</taxon>
        <taxon>Ecdysozoa</taxon>
        <taxon>Arthropoda</taxon>
        <taxon>Hexapoda</taxon>
        <taxon>Insecta</taxon>
        <taxon>Pterygota</taxon>
        <taxon>Neoptera</taxon>
        <taxon>Endopterygota</taxon>
        <taxon>Coleoptera</taxon>
        <taxon>Polyphaga</taxon>
        <taxon>Cucujiformia</taxon>
        <taxon>Chrysomeloidea</taxon>
        <taxon>Chrysomelidae</taxon>
        <taxon>Bruchinae</taxon>
        <taxon>Bruchini</taxon>
        <taxon>Callosobruchus</taxon>
    </lineage>
</organism>
<dbReference type="GO" id="GO:0005667">
    <property type="term" value="C:transcription regulator complex"/>
    <property type="evidence" value="ECO:0007669"/>
    <property type="project" value="TreeGrafter"/>
</dbReference>
<dbReference type="GO" id="GO:0005634">
    <property type="term" value="C:nucleus"/>
    <property type="evidence" value="ECO:0007669"/>
    <property type="project" value="TreeGrafter"/>
</dbReference>
<feature type="domain" description="MADF" evidence="2">
    <location>
        <begin position="9"/>
        <end position="99"/>
    </location>
</feature>
<evidence type="ECO:0000313" key="4">
    <source>
        <dbReference type="Proteomes" id="UP000410492"/>
    </source>
</evidence>
<dbReference type="PANTHER" id="PTHR12243">
    <property type="entry name" value="MADF DOMAIN TRANSCRIPTION FACTOR"/>
    <property type="match status" value="1"/>
</dbReference>
<dbReference type="GO" id="GO:0006357">
    <property type="term" value="P:regulation of transcription by RNA polymerase II"/>
    <property type="evidence" value="ECO:0007669"/>
    <property type="project" value="TreeGrafter"/>
</dbReference>
<evidence type="ECO:0000313" key="3">
    <source>
        <dbReference type="EMBL" id="VEN47629.1"/>
    </source>
</evidence>
<dbReference type="AlphaFoldDB" id="A0A653CIN0"/>
<dbReference type="SMART" id="SM00595">
    <property type="entry name" value="MADF"/>
    <property type="match status" value="1"/>
</dbReference>
<feature type="compositionally biased region" description="Basic residues" evidence="1">
    <location>
        <begin position="167"/>
        <end position="181"/>
    </location>
</feature>
<feature type="region of interest" description="Disordered" evidence="1">
    <location>
        <begin position="131"/>
        <end position="188"/>
    </location>
</feature>
<dbReference type="OrthoDB" id="6081971at2759"/>
<dbReference type="PROSITE" id="PS51029">
    <property type="entry name" value="MADF"/>
    <property type="match status" value="1"/>
</dbReference>
<keyword evidence="4" id="KW-1185">Reference proteome</keyword>
<evidence type="ECO:0000256" key="1">
    <source>
        <dbReference type="SAM" id="MobiDB-lite"/>
    </source>
</evidence>
<accession>A0A653CIN0</accession>
<reference evidence="3 4" key="1">
    <citation type="submission" date="2019-01" db="EMBL/GenBank/DDBJ databases">
        <authorList>
            <person name="Sayadi A."/>
        </authorList>
    </citation>
    <scope>NUCLEOTIDE SEQUENCE [LARGE SCALE GENOMIC DNA]</scope>
</reference>
<dbReference type="Pfam" id="PF10545">
    <property type="entry name" value="MADF_DNA_bdg"/>
    <property type="match status" value="1"/>
</dbReference>
<dbReference type="Proteomes" id="UP000410492">
    <property type="component" value="Unassembled WGS sequence"/>
</dbReference>